<evidence type="ECO:0000313" key="8">
    <source>
        <dbReference type="EMBL" id="SHL52046.1"/>
    </source>
</evidence>
<evidence type="ECO:0000256" key="1">
    <source>
        <dbReference type="ARBA" id="ARBA00004429"/>
    </source>
</evidence>
<dbReference type="InterPro" id="IPR000727">
    <property type="entry name" value="T_SNARE_dom"/>
</dbReference>
<feature type="domain" description="Methyl-accepting transducer" evidence="6">
    <location>
        <begin position="184"/>
        <end position="427"/>
    </location>
</feature>
<dbReference type="Pfam" id="PF00015">
    <property type="entry name" value="MCPsignal"/>
    <property type="match status" value="1"/>
</dbReference>
<dbReference type="InterPro" id="IPR012292">
    <property type="entry name" value="Globin/Proto"/>
</dbReference>
<dbReference type="Gene3D" id="1.10.490.10">
    <property type="entry name" value="Globins"/>
    <property type="match status" value="1"/>
</dbReference>
<dbReference type="GO" id="GO:0006935">
    <property type="term" value="P:chemotaxis"/>
    <property type="evidence" value="ECO:0007669"/>
    <property type="project" value="InterPro"/>
</dbReference>
<dbReference type="RefSeq" id="WP_079543325.1">
    <property type="nucleotide sequence ID" value="NZ_LT670844.1"/>
</dbReference>
<evidence type="ECO:0000259" key="6">
    <source>
        <dbReference type="PROSITE" id="PS50111"/>
    </source>
</evidence>
<keyword evidence="2" id="KW-1003">Cell membrane</keyword>
<dbReference type="PANTHER" id="PTHR32089">
    <property type="entry name" value="METHYL-ACCEPTING CHEMOTAXIS PROTEIN MCPB"/>
    <property type="match status" value="1"/>
</dbReference>
<dbReference type="Gene3D" id="1.10.287.950">
    <property type="entry name" value="Methyl-accepting chemotaxis protein"/>
    <property type="match status" value="1"/>
</dbReference>
<dbReference type="AlphaFoldDB" id="A0A1M7BAZ7"/>
<evidence type="ECO:0000259" key="7">
    <source>
        <dbReference type="PROSITE" id="PS50192"/>
    </source>
</evidence>
<dbReference type="InterPro" id="IPR044398">
    <property type="entry name" value="Globin-sensor_dom"/>
</dbReference>
<dbReference type="InterPro" id="IPR009050">
    <property type="entry name" value="Globin-like_sf"/>
</dbReference>
<dbReference type="PRINTS" id="PR00260">
    <property type="entry name" value="CHEMTRNSDUCR"/>
</dbReference>
<reference evidence="8 9" key="1">
    <citation type="submission" date="2016-11" db="EMBL/GenBank/DDBJ databases">
        <authorList>
            <person name="Jaros S."/>
            <person name="Januszkiewicz K."/>
            <person name="Wedrychowicz H."/>
        </authorList>
    </citation>
    <scope>NUCLEOTIDE SEQUENCE [LARGE SCALE GENOMIC DNA]</scope>
    <source>
        <strain evidence="8 9">GAS499</strain>
    </source>
</reference>
<dbReference type="InterPro" id="IPR004090">
    <property type="entry name" value="Chemotax_Me-accpt_rcpt"/>
</dbReference>
<dbReference type="SUPFAM" id="SSF58104">
    <property type="entry name" value="Methyl-accepting chemotaxis protein (MCP) signaling domain"/>
    <property type="match status" value="1"/>
</dbReference>
<evidence type="ECO:0000256" key="4">
    <source>
        <dbReference type="ARBA" id="ARBA00029447"/>
    </source>
</evidence>
<accession>A0A1M7BAZ7</accession>
<dbReference type="InterPro" id="IPR004089">
    <property type="entry name" value="MCPsignal_dom"/>
</dbReference>
<dbReference type="SMART" id="SM00283">
    <property type="entry name" value="MA"/>
    <property type="match status" value="1"/>
</dbReference>
<dbReference type="Pfam" id="PF11563">
    <property type="entry name" value="Protoglobin"/>
    <property type="match status" value="1"/>
</dbReference>
<dbReference type="InterPro" id="IPR039379">
    <property type="entry name" value="Protoglobin_sensor_dom"/>
</dbReference>
<dbReference type="PROSITE" id="PS50111">
    <property type="entry name" value="CHEMOTAXIS_TRANSDUC_2"/>
    <property type="match status" value="1"/>
</dbReference>
<dbReference type="GO" id="GO:0005886">
    <property type="term" value="C:plasma membrane"/>
    <property type="evidence" value="ECO:0007669"/>
    <property type="project" value="UniProtKB-SubCell"/>
</dbReference>
<keyword evidence="3 5" id="KW-0807">Transducer</keyword>
<keyword evidence="2" id="KW-0472">Membrane</keyword>
<evidence type="ECO:0000313" key="9">
    <source>
        <dbReference type="Proteomes" id="UP000189935"/>
    </source>
</evidence>
<keyword evidence="2" id="KW-0997">Cell inner membrane</keyword>
<gene>
    <name evidence="8" type="ORF">SAMN05444159_6094</name>
</gene>
<comment type="subcellular location">
    <subcellularLocation>
        <location evidence="1">Cell inner membrane</location>
        <topology evidence="1">Multi-pass membrane protein</topology>
    </subcellularLocation>
</comment>
<evidence type="ECO:0000256" key="2">
    <source>
        <dbReference type="ARBA" id="ARBA00022519"/>
    </source>
</evidence>
<dbReference type="GO" id="GO:0020037">
    <property type="term" value="F:heme binding"/>
    <property type="evidence" value="ECO:0007669"/>
    <property type="project" value="InterPro"/>
</dbReference>
<protein>
    <submittedName>
        <fullName evidence="8">Protoglobin</fullName>
    </submittedName>
</protein>
<dbReference type="OrthoDB" id="266313at2"/>
<dbReference type="EMBL" id="LT670844">
    <property type="protein sequence ID" value="SHL52046.1"/>
    <property type="molecule type" value="Genomic_DNA"/>
</dbReference>
<dbReference type="GO" id="GO:0007165">
    <property type="term" value="P:signal transduction"/>
    <property type="evidence" value="ECO:0007669"/>
    <property type="project" value="UniProtKB-KW"/>
</dbReference>
<dbReference type="SUPFAM" id="SSF46458">
    <property type="entry name" value="Globin-like"/>
    <property type="match status" value="1"/>
</dbReference>
<organism evidence="8 9">
    <name type="scientific">Bradyrhizobium lablabi</name>
    <dbReference type="NCBI Taxonomy" id="722472"/>
    <lineage>
        <taxon>Bacteria</taxon>
        <taxon>Pseudomonadati</taxon>
        <taxon>Pseudomonadota</taxon>
        <taxon>Alphaproteobacteria</taxon>
        <taxon>Hyphomicrobiales</taxon>
        <taxon>Nitrobacteraceae</taxon>
        <taxon>Bradyrhizobium</taxon>
    </lineage>
</organism>
<name>A0A1M7BAZ7_9BRAD</name>
<dbReference type="GO" id="GO:0019825">
    <property type="term" value="F:oxygen binding"/>
    <property type="evidence" value="ECO:0007669"/>
    <property type="project" value="InterPro"/>
</dbReference>
<dbReference type="CDD" id="cd01068">
    <property type="entry name" value="globin_sensor"/>
    <property type="match status" value="1"/>
</dbReference>
<proteinExistence type="inferred from homology"/>
<feature type="domain" description="T-SNARE coiled-coil homology" evidence="7">
    <location>
        <begin position="343"/>
        <end position="405"/>
    </location>
</feature>
<dbReference type="PROSITE" id="PS50192">
    <property type="entry name" value="T_SNARE"/>
    <property type="match status" value="1"/>
</dbReference>
<dbReference type="PANTHER" id="PTHR32089:SF112">
    <property type="entry name" value="LYSOZYME-LIKE PROTEIN-RELATED"/>
    <property type="match status" value="1"/>
</dbReference>
<evidence type="ECO:0000256" key="3">
    <source>
        <dbReference type="ARBA" id="ARBA00023224"/>
    </source>
</evidence>
<evidence type="ECO:0000256" key="5">
    <source>
        <dbReference type="PROSITE-ProRule" id="PRU00284"/>
    </source>
</evidence>
<sequence>MTPDWNAIRLELLEIDEPIRATLREMRPFFAKSLPGILARFYDKVRRHDPTSGIFKDGAMAEAIRLQLQHWDLIGGGDFGLAYLGSIARFCEFNQRARVAPQWYVGCRLMFVASELMKAVEAEVGVPSSGRAAQAARDKKAQMQSAIAKANMLDTENVVAIYFGSNRQARKDAIAQASDRFGAITTSLSTASSELERTARALTDNAGNTTRLAAVVANASEEASSNVQSVASATEQLASSVREISKQVQESNRVSASAVQQADETNARINALSQAASRIGDVVKLITSVAEQTNLLALNATIEAARAGEAGRGFAVVAQEVKALASQTAKATDEIGIQIAGMQTATAEAVGSIKTISSTIGKISEITGAISAAIEQQGAATQEISGNIQRTASGTSQVAGTIAEVSHGATQTGAASNQLLSSAKQLSDSTTSLQAEIDGFLKSIAAAA</sequence>
<dbReference type="GO" id="GO:0004888">
    <property type="term" value="F:transmembrane signaling receptor activity"/>
    <property type="evidence" value="ECO:0007669"/>
    <property type="project" value="InterPro"/>
</dbReference>
<dbReference type="Proteomes" id="UP000189935">
    <property type="component" value="Chromosome I"/>
</dbReference>
<comment type="similarity">
    <text evidence="4">Belongs to the methyl-accepting chemotaxis (MCP) protein family.</text>
</comment>